<dbReference type="Proteomes" id="UP000535501">
    <property type="component" value="Unassembled WGS sequence"/>
</dbReference>
<keyword evidence="2" id="KW-1185">Reference proteome</keyword>
<gene>
    <name evidence="1" type="ORF">HNQ75_001300</name>
</gene>
<evidence type="ECO:0008006" key="3">
    <source>
        <dbReference type="Google" id="ProtNLM"/>
    </source>
</evidence>
<proteinExistence type="predicted"/>
<dbReference type="AlphaFoldDB" id="A0A7X0DCU6"/>
<dbReference type="EMBL" id="JACHEJ010000002">
    <property type="protein sequence ID" value="MBB6179346.1"/>
    <property type="molecule type" value="Genomic_DNA"/>
</dbReference>
<evidence type="ECO:0000313" key="2">
    <source>
        <dbReference type="Proteomes" id="UP000535501"/>
    </source>
</evidence>
<sequence>MGSNAIGNIKMRLERSVLQPSYEMRVDQEALQLRQPARIVSVRPGLGGLDARSCEIRSISANQAWIALLTTIGLPNHYYLEIDGLLSRIGCAERHRRPDRVCVMFLTPLRSYQLERLAAIAQPAHTGTWLLQ</sequence>
<evidence type="ECO:0000313" key="1">
    <source>
        <dbReference type="EMBL" id="MBB6179346.1"/>
    </source>
</evidence>
<name>A0A7X0DCU6_9HYPH</name>
<accession>A0A7X0DCU6</accession>
<organism evidence="1 2">
    <name type="scientific">Pseudorhizobium flavum</name>
    <dbReference type="NCBI Taxonomy" id="1335061"/>
    <lineage>
        <taxon>Bacteria</taxon>
        <taxon>Pseudomonadati</taxon>
        <taxon>Pseudomonadota</taxon>
        <taxon>Alphaproteobacteria</taxon>
        <taxon>Hyphomicrobiales</taxon>
        <taxon>Rhizobiaceae</taxon>
        <taxon>Rhizobium/Agrobacterium group</taxon>
        <taxon>Pseudorhizobium</taxon>
    </lineage>
</organism>
<protein>
    <recommendedName>
        <fullName evidence="3">PilZ domain-containing protein</fullName>
    </recommendedName>
</protein>
<reference evidence="1 2" key="1">
    <citation type="submission" date="2020-08" db="EMBL/GenBank/DDBJ databases">
        <title>Genomic Encyclopedia of Type Strains, Phase IV (KMG-IV): sequencing the most valuable type-strain genomes for metagenomic binning, comparative biology and taxonomic classification.</title>
        <authorList>
            <person name="Goeker M."/>
        </authorList>
    </citation>
    <scope>NUCLEOTIDE SEQUENCE [LARGE SCALE GENOMIC DNA]</scope>
    <source>
        <strain evidence="1 2">DSM 102134</strain>
    </source>
</reference>
<comment type="caution">
    <text evidence="1">The sequence shown here is derived from an EMBL/GenBank/DDBJ whole genome shotgun (WGS) entry which is preliminary data.</text>
</comment>